<evidence type="ECO:0000313" key="5">
    <source>
        <dbReference type="EMBL" id="BAY69077.1"/>
    </source>
</evidence>
<evidence type="ECO:0000256" key="1">
    <source>
        <dbReference type="ARBA" id="ARBA00022737"/>
    </source>
</evidence>
<keyword evidence="4" id="KW-1133">Transmembrane helix</keyword>
<dbReference type="PROSITE" id="PS50005">
    <property type="entry name" value="TPR"/>
    <property type="match status" value="1"/>
</dbReference>
<sequence>MLDNLQLTDILATVAVLVSITFLIYFAGKTLITANSFQKGVSLYQQKDYPGAEAAFRKVIAINSTNDVVRLFLGDVLREQGKVAEATELFQEVINRSPKNPQGYLRLATILMQQEKQAEAKTNLQKAQELLQKQRQPETAKRVAKLLEQMNTKTI</sequence>
<dbReference type="Gene3D" id="1.25.40.10">
    <property type="entry name" value="Tetratricopeptide repeat domain"/>
    <property type="match status" value="1"/>
</dbReference>
<dbReference type="Pfam" id="PF13174">
    <property type="entry name" value="TPR_6"/>
    <property type="match status" value="1"/>
</dbReference>
<evidence type="ECO:0000256" key="4">
    <source>
        <dbReference type="SAM" id="Phobius"/>
    </source>
</evidence>
<keyword evidence="2 3" id="KW-0802">TPR repeat</keyword>
<dbReference type="AlphaFoldDB" id="A0A1Z4KJF6"/>
<dbReference type="EMBL" id="AP018216">
    <property type="protein sequence ID" value="BAY69077.1"/>
    <property type="molecule type" value="Genomic_DNA"/>
</dbReference>
<reference evidence="5 6" key="1">
    <citation type="submission" date="2017-06" db="EMBL/GenBank/DDBJ databases">
        <title>Genome sequencing of cyanobaciteial culture collection at National Institute for Environmental Studies (NIES).</title>
        <authorList>
            <person name="Hirose Y."/>
            <person name="Shimura Y."/>
            <person name="Fujisawa T."/>
            <person name="Nakamura Y."/>
            <person name="Kawachi M."/>
        </authorList>
    </citation>
    <scope>NUCLEOTIDE SEQUENCE [LARGE SCALE GENOMIC DNA]</scope>
    <source>
        <strain evidence="5 6">NIES-23</strain>
    </source>
</reference>
<accession>A0A1Z4KJF6</accession>
<keyword evidence="1" id="KW-0677">Repeat</keyword>
<dbReference type="Proteomes" id="UP000217507">
    <property type="component" value="Chromosome"/>
</dbReference>
<feature type="repeat" description="TPR" evidence="3">
    <location>
        <begin position="67"/>
        <end position="100"/>
    </location>
</feature>
<keyword evidence="4" id="KW-0472">Membrane</keyword>
<dbReference type="SMART" id="SM00028">
    <property type="entry name" value="TPR"/>
    <property type="match status" value="3"/>
</dbReference>
<organism evidence="5 6">
    <name type="scientific">Trichormus variabilis NIES-23</name>
    <dbReference type="NCBI Taxonomy" id="1973479"/>
    <lineage>
        <taxon>Bacteria</taxon>
        <taxon>Bacillati</taxon>
        <taxon>Cyanobacteriota</taxon>
        <taxon>Cyanophyceae</taxon>
        <taxon>Nostocales</taxon>
        <taxon>Nostocaceae</taxon>
        <taxon>Trichormus</taxon>
    </lineage>
</organism>
<dbReference type="InterPro" id="IPR051685">
    <property type="entry name" value="Ycf3/AcsC/BcsC/TPR_MFPF"/>
</dbReference>
<dbReference type="PANTHER" id="PTHR44943:SF8">
    <property type="entry name" value="TPR REPEAT-CONTAINING PROTEIN MJ0263"/>
    <property type="match status" value="1"/>
</dbReference>
<keyword evidence="4" id="KW-0812">Transmembrane</keyword>
<evidence type="ECO:0000256" key="3">
    <source>
        <dbReference type="PROSITE-ProRule" id="PRU00339"/>
    </source>
</evidence>
<dbReference type="PANTHER" id="PTHR44943">
    <property type="entry name" value="CELLULOSE SYNTHASE OPERON PROTEIN C"/>
    <property type="match status" value="1"/>
</dbReference>
<evidence type="ECO:0000256" key="2">
    <source>
        <dbReference type="ARBA" id="ARBA00022803"/>
    </source>
</evidence>
<dbReference type="Pfam" id="PF14559">
    <property type="entry name" value="TPR_19"/>
    <property type="match status" value="1"/>
</dbReference>
<dbReference type="InterPro" id="IPR019734">
    <property type="entry name" value="TPR_rpt"/>
</dbReference>
<feature type="transmembrane region" description="Helical" evidence="4">
    <location>
        <begin position="6"/>
        <end position="27"/>
    </location>
</feature>
<name>A0A1Z4KJF6_ANAVA</name>
<dbReference type="SUPFAM" id="SSF48452">
    <property type="entry name" value="TPR-like"/>
    <property type="match status" value="1"/>
</dbReference>
<dbReference type="InterPro" id="IPR011990">
    <property type="entry name" value="TPR-like_helical_dom_sf"/>
</dbReference>
<evidence type="ECO:0000313" key="6">
    <source>
        <dbReference type="Proteomes" id="UP000217507"/>
    </source>
</evidence>
<proteinExistence type="predicted"/>
<protein>
    <submittedName>
        <fullName evidence="5">Uncharacterized protein</fullName>
    </submittedName>
</protein>
<gene>
    <name evidence="5" type="ORF">NIES23_18680</name>
</gene>